<gene>
    <name evidence="1" type="ORF">ACFPFX_04740</name>
</gene>
<proteinExistence type="predicted"/>
<keyword evidence="2" id="KW-1185">Reference proteome</keyword>
<accession>A0ABV9UEK9</accession>
<dbReference type="Proteomes" id="UP001595834">
    <property type="component" value="Unassembled WGS sequence"/>
</dbReference>
<reference evidence="2" key="1">
    <citation type="journal article" date="2019" name="Int. J. Syst. Evol. Microbiol.">
        <title>The Global Catalogue of Microorganisms (GCM) 10K type strain sequencing project: providing services to taxonomists for standard genome sequencing and annotation.</title>
        <authorList>
            <consortium name="The Broad Institute Genomics Platform"/>
            <consortium name="The Broad Institute Genome Sequencing Center for Infectious Disease"/>
            <person name="Wu L."/>
            <person name="Ma J."/>
        </authorList>
    </citation>
    <scope>NUCLEOTIDE SEQUENCE [LARGE SCALE GENOMIC DNA]</scope>
    <source>
        <strain evidence="2">CCM 7224</strain>
    </source>
</reference>
<evidence type="ECO:0000313" key="1">
    <source>
        <dbReference type="EMBL" id="MFC4955602.1"/>
    </source>
</evidence>
<dbReference type="RefSeq" id="WP_344370441.1">
    <property type="nucleotide sequence ID" value="NZ_BAAASQ010000001.1"/>
</dbReference>
<organism evidence="1 2">
    <name type="scientific">Streptomyces mauvecolor</name>
    <dbReference type="NCBI Taxonomy" id="58345"/>
    <lineage>
        <taxon>Bacteria</taxon>
        <taxon>Bacillati</taxon>
        <taxon>Actinomycetota</taxon>
        <taxon>Actinomycetes</taxon>
        <taxon>Kitasatosporales</taxon>
        <taxon>Streptomycetaceae</taxon>
        <taxon>Streptomyces</taxon>
    </lineage>
</organism>
<evidence type="ECO:0000313" key="2">
    <source>
        <dbReference type="Proteomes" id="UP001595834"/>
    </source>
</evidence>
<comment type="caution">
    <text evidence="1">The sequence shown here is derived from an EMBL/GenBank/DDBJ whole genome shotgun (WGS) entry which is preliminary data.</text>
</comment>
<sequence length="109" mass="12042">MATTEQQARTLFRASVGPREVGKVYLCGYWGETYTVLGIQYGTEAARAAIGWDSGWSITVVGDDEIVRTHCTSWDPRRDKACPDLCPCLHAYAEHDGTACPHCDCPRFA</sequence>
<name>A0ABV9UEK9_9ACTN</name>
<protein>
    <submittedName>
        <fullName evidence="1">Uncharacterized protein</fullName>
    </submittedName>
</protein>
<dbReference type="EMBL" id="JBHSIZ010000005">
    <property type="protein sequence ID" value="MFC4955602.1"/>
    <property type="molecule type" value="Genomic_DNA"/>
</dbReference>